<organism evidence="2 3">
    <name type="scientific">Sphingomonas agrestis</name>
    <dbReference type="NCBI Taxonomy" id="3080540"/>
    <lineage>
        <taxon>Bacteria</taxon>
        <taxon>Pseudomonadati</taxon>
        <taxon>Pseudomonadota</taxon>
        <taxon>Alphaproteobacteria</taxon>
        <taxon>Sphingomonadales</taxon>
        <taxon>Sphingomonadaceae</taxon>
        <taxon>Sphingomonas</taxon>
    </lineage>
</organism>
<gene>
    <name evidence="2" type="ORF">RZN05_09565</name>
</gene>
<name>A0ABU3Y7F4_9SPHN</name>
<accession>A0ABU3Y7F4</accession>
<evidence type="ECO:0000256" key="1">
    <source>
        <dbReference type="SAM" id="MobiDB-lite"/>
    </source>
</evidence>
<keyword evidence="3" id="KW-1185">Reference proteome</keyword>
<evidence type="ECO:0000313" key="2">
    <source>
        <dbReference type="EMBL" id="MDV3457229.1"/>
    </source>
</evidence>
<comment type="caution">
    <text evidence="2">The sequence shown here is derived from an EMBL/GenBank/DDBJ whole genome shotgun (WGS) entry which is preliminary data.</text>
</comment>
<dbReference type="Proteomes" id="UP001273531">
    <property type="component" value="Unassembled WGS sequence"/>
</dbReference>
<feature type="region of interest" description="Disordered" evidence="1">
    <location>
        <begin position="24"/>
        <end position="72"/>
    </location>
</feature>
<evidence type="ECO:0000313" key="3">
    <source>
        <dbReference type="Proteomes" id="UP001273531"/>
    </source>
</evidence>
<proteinExistence type="predicted"/>
<protein>
    <submittedName>
        <fullName evidence="2">Uncharacterized protein</fullName>
    </submittedName>
</protein>
<reference evidence="2 3" key="1">
    <citation type="submission" date="2023-10" db="EMBL/GenBank/DDBJ databases">
        <title>Sphingomonas sp. HF-S4 16S ribosomal RNA gene Genome sequencing and assembly.</title>
        <authorList>
            <person name="Lee H."/>
        </authorList>
    </citation>
    <scope>NUCLEOTIDE SEQUENCE [LARGE SCALE GENOMIC DNA]</scope>
    <source>
        <strain evidence="2 3">HF-S4</strain>
    </source>
</reference>
<sequence>MSIEIGARIPGTNVNVDVTLASRSQQKNDMAVESQHEAGDSVRAAGRPSPLEAPGPLEQLLDTPSPLDRLSK</sequence>
<dbReference type="RefSeq" id="WP_317226386.1">
    <property type="nucleotide sequence ID" value="NZ_JAWJEJ010000001.1"/>
</dbReference>
<dbReference type="EMBL" id="JAWJEJ010000001">
    <property type="protein sequence ID" value="MDV3457229.1"/>
    <property type="molecule type" value="Genomic_DNA"/>
</dbReference>